<dbReference type="RefSeq" id="WP_340293802.1">
    <property type="nucleotide sequence ID" value="NZ_JBBJUP010000020.1"/>
</dbReference>
<dbReference type="InterPro" id="IPR011042">
    <property type="entry name" value="6-blade_b-propeller_TolB-like"/>
</dbReference>
<organism evidence="2 3">
    <name type="scientific">Pseudonocardia spirodelae</name>
    <dbReference type="NCBI Taxonomy" id="3133431"/>
    <lineage>
        <taxon>Bacteria</taxon>
        <taxon>Bacillati</taxon>
        <taxon>Actinomycetota</taxon>
        <taxon>Actinomycetes</taxon>
        <taxon>Pseudonocardiales</taxon>
        <taxon>Pseudonocardiaceae</taxon>
        <taxon>Pseudonocardia</taxon>
    </lineage>
</organism>
<name>A0ABU8TBY3_9PSEU</name>
<dbReference type="Gene3D" id="2.120.10.30">
    <property type="entry name" value="TolB, C-terminal domain"/>
    <property type="match status" value="1"/>
</dbReference>
<feature type="domain" description="SMP-30/Gluconolactonase/LRE-like region" evidence="1">
    <location>
        <begin position="18"/>
        <end position="292"/>
    </location>
</feature>
<gene>
    <name evidence="2" type="ORF">WJX68_21160</name>
</gene>
<dbReference type="InterPro" id="IPR051262">
    <property type="entry name" value="SMP-30/CGR1_Lactonase"/>
</dbReference>
<dbReference type="InterPro" id="IPR013658">
    <property type="entry name" value="SGL"/>
</dbReference>
<dbReference type="SUPFAM" id="SSF63829">
    <property type="entry name" value="Calcium-dependent phosphotriesterase"/>
    <property type="match status" value="1"/>
</dbReference>
<dbReference type="Pfam" id="PF08450">
    <property type="entry name" value="SGL"/>
    <property type="match status" value="1"/>
</dbReference>
<dbReference type="PANTHER" id="PTHR47572:SF5">
    <property type="entry name" value="BLR2277 PROTEIN"/>
    <property type="match status" value="1"/>
</dbReference>
<proteinExistence type="predicted"/>
<comment type="caution">
    <text evidence="2">The sequence shown here is derived from an EMBL/GenBank/DDBJ whole genome shotgun (WGS) entry which is preliminary data.</text>
</comment>
<evidence type="ECO:0000313" key="3">
    <source>
        <dbReference type="Proteomes" id="UP001364211"/>
    </source>
</evidence>
<evidence type="ECO:0000313" key="2">
    <source>
        <dbReference type="EMBL" id="MEJ8281457.1"/>
    </source>
</evidence>
<reference evidence="2 3" key="1">
    <citation type="submission" date="2024-03" db="EMBL/GenBank/DDBJ databases">
        <title>Draft genome sequence of Pseudonocardia sp. DW16-2.</title>
        <authorList>
            <person name="Duangmal K."/>
        </authorList>
    </citation>
    <scope>NUCLEOTIDE SEQUENCE [LARGE SCALE GENOMIC DNA]</scope>
    <source>
        <strain evidence="2 3">DW16-2</strain>
    </source>
</reference>
<accession>A0ABU8TBY3</accession>
<evidence type="ECO:0000259" key="1">
    <source>
        <dbReference type="Pfam" id="PF08450"/>
    </source>
</evidence>
<dbReference type="Proteomes" id="UP001364211">
    <property type="component" value="Unassembled WGS sequence"/>
</dbReference>
<dbReference type="EMBL" id="JBBJUP010000020">
    <property type="protein sequence ID" value="MEJ8281457.1"/>
    <property type="molecule type" value="Genomic_DNA"/>
</dbReference>
<keyword evidence="3" id="KW-1185">Reference proteome</keyword>
<protein>
    <submittedName>
        <fullName evidence="2">SMP-30/gluconolactonase/LRE family protein</fullName>
    </submittedName>
</protein>
<sequence length="313" mass="32517">MTVFVAPQLHEVTRGLAFPEGPVALSDGSVLVVEIAAGRLTRVLPDGTHVPVAETGGGPNGAAIGPDGAVYVCDNGGFTWHTRPDGTVFPGNQPPDYRGGAILRVDPGTGASRVLYDGLRGPNDIVFEAGGGFWFTDLGKRRPRELDLGGLYFARPDGSGLTEVVHPLITPNGVGLSPDGSRLYVAETATGRVWCWAVTGPGTLAAPPELPGPPGPGDARLLHGFPGYRNLDSLAVDGDGNVCVATLVSGEVSVLSPAGELLGTVAPPEHDPHVTNICFAGAGSRDAWVTSSGWGRLYRCTWPVDGLDLAFRR</sequence>
<dbReference type="PANTHER" id="PTHR47572">
    <property type="entry name" value="LIPOPROTEIN-RELATED"/>
    <property type="match status" value="1"/>
</dbReference>